<organism evidence="1">
    <name type="scientific">Macrococcus psychrotolerans</name>
    <dbReference type="NCBI Taxonomy" id="3039389"/>
    <lineage>
        <taxon>Bacteria</taxon>
        <taxon>Bacillati</taxon>
        <taxon>Bacillota</taxon>
        <taxon>Bacilli</taxon>
        <taxon>Bacillales</taxon>
        <taxon>Staphylococcaceae</taxon>
        <taxon>Macrococcus</taxon>
    </lineage>
</organism>
<dbReference type="RefSeq" id="WP_157820996.1">
    <property type="nucleotide sequence ID" value="NZ_CP124585.1"/>
</dbReference>
<proteinExistence type="predicted"/>
<accession>A0AAU6RI60</accession>
<name>A0AAT9P2H1_9STAP</name>
<dbReference type="EMBL" id="CP079955">
    <property type="protein sequence ID" value="QYA31998.1"/>
    <property type="molecule type" value="Genomic_DNA"/>
</dbReference>
<sequence>MKIIYSHSDWNVIDPQNQIVESFSNKQCAKDYLKALEVPYKEFYKVKEHKVMRREG</sequence>
<accession>A0AAT9P2H1</accession>
<dbReference type="EMBL" id="CP124585">
    <property type="protein sequence ID" value="WZE69772.1"/>
    <property type="molecule type" value="Genomic_DNA"/>
</dbReference>
<reference evidence="1" key="1">
    <citation type="submission" date="2021-07" db="EMBL/GenBank/DDBJ databases">
        <title>Prevalence and characterization of methicillin-resistant Macrococcus spp. in food producing animals and meat in Switzerland in 2019.</title>
        <authorList>
            <person name="Keller J.E."/>
            <person name="Schwendener S."/>
            <person name="Neuenschwander J."/>
            <person name="Overesch G."/>
            <person name="Perreten V."/>
        </authorList>
    </citation>
    <scope>NUCLEOTIDE SEQUENCE</scope>
    <source>
        <strain evidence="1">19Msa1099</strain>
    </source>
</reference>
<evidence type="ECO:0000313" key="2">
    <source>
        <dbReference type="EMBL" id="WZE69772.1"/>
    </source>
</evidence>
<gene>
    <name evidence="1" type="ORF">KYI10_06245</name>
    <name evidence="2" type="ORF">QA540_05050</name>
</gene>
<reference evidence="2" key="2">
    <citation type="submission" date="2023-04" db="EMBL/GenBank/DDBJ databases">
        <title>Macrococci isolated from food, foodproducing animals, and human clinical materials.</title>
        <authorList>
            <person name="Maslanova I."/>
            <person name="Svec P."/>
            <person name="Sedlacek I."/>
            <person name="Novakova D."/>
            <person name="Keller J.E."/>
            <person name="Schwendener S."/>
            <person name="Finstrlova A."/>
            <person name="Botka T."/>
            <person name="Kovarovic V."/>
            <person name="Petras P."/>
            <person name="Perreten V."/>
            <person name="Pantucek R."/>
        </authorList>
    </citation>
    <scope>NUCLEOTIDE SEQUENCE</scope>
    <source>
        <strain evidence="2">NRL/St 13/116</strain>
    </source>
</reference>
<dbReference type="AlphaFoldDB" id="A0AAT9P2H1"/>
<protein>
    <submittedName>
        <fullName evidence="1">Uncharacterized protein</fullName>
    </submittedName>
</protein>
<evidence type="ECO:0000313" key="1">
    <source>
        <dbReference type="EMBL" id="QYA31998.1"/>
    </source>
</evidence>